<dbReference type="InterPro" id="IPR010982">
    <property type="entry name" value="Lambda_DNA-bd_dom_sf"/>
</dbReference>
<comment type="caution">
    <text evidence="2">The sequence shown here is derived from an EMBL/GenBank/DDBJ whole genome shotgun (WGS) entry which is preliminary data.</text>
</comment>
<dbReference type="Gene3D" id="1.10.260.40">
    <property type="entry name" value="lambda repressor-like DNA-binding domains"/>
    <property type="match status" value="1"/>
</dbReference>
<dbReference type="InterPro" id="IPR050077">
    <property type="entry name" value="LexA_repressor"/>
</dbReference>
<dbReference type="SUPFAM" id="SSF47413">
    <property type="entry name" value="lambda repressor-like DNA-binding domains"/>
    <property type="match status" value="1"/>
</dbReference>
<dbReference type="AlphaFoldDB" id="A0A644XP19"/>
<dbReference type="InterPro" id="IPR039418">
    <property type="entry name" value="LexA-like"/>
</dbReference>
<dbReference type="InterPro" id="IPR015927">
    <property type="entry name" value="Peptidase_S24_S26A/B/C"/>
</dbReference>
<dbReference type="SUPFAM" id="SSF51306">
    <property type="entry name" value="LexA/Signal peptidase"/>
    <property type="match status" value="1"/>
</dbReference>
<dbReference type="InterPro" id="IPR001387">
    <property type="entry name" value="Cro/C1-type_HTH"/>
</dbReference>
<dbReference type="Gene3D" id="2.10.109.10">
    <property type="entry name" value="Umud Fragment, subunit A"/>
    <property type="match status" value="1"/>
</dbReference>
<dbReference type="PROSITE" id="PS50943">
    <property type="entry name" value="HTH_CROC1"/>
    <property type="match status" value="1"/>
</dbReference>
<protein>
    <submittedName>
        <fullName evidence="2">LexA repressor</fullName>
        <ecNumber evidence="2">3.4.21.88</ecNumber>
    </submittedName>
</protein>
<dbReference type="InterPro" id="IPR036286">
    <property type="entry name" value="LexA/Signal_pep-like_sf"/>
</dbReference>
<name>A0A644XP19_9ZZZZ</name>
<dbReference type="GO" id="GO:0003677">
    <property type="term" value="F:DNA binding"/>
    <property type="evidence" value="ECO:0007669"/>
    <property type="project" value="InterPro"/>
</dbReference>
<evidence type="ECO:0000259" key="1">
    <source>
        <dbReference type="PROSITE" id="PS50943"/>
    </source>
</evidence>
<evidence type="ECO:0000313" key="2">
    <source>
        <dbReference type="EMBL" id="MPM17717.1"/>
    </source>
</evidence>
<accession>A0A644XP19</accession>
<gene>
    <name evidence="2" type="primary">lexA_17</name>
    <name evidence="2" type="ORF">SDC9_64115</name>
</gene>
<dbReference type="PANTHER" id="PTHR33516">
    <property type="entry name" value="LEXA REPRESSOR"/>
    <property type="match status" value="1"/>
</dbReference>
<proteinExistence type="predicted"/>
<dbReference type="SMART" id="SM00530">
    <property type="entry name" value="HTH_XRE"/>
    <property type="match status" value="1"/>
</dbReference>
<dbReference type="CDD" id="cd06529">
    <property type="entry name" value="S24_LexA-like"/>
    <property type="match status" value="1"/>
</dbReference>
<dbReference type="PANTHER" id="PTHR33516:SF2">
    <property type="entry name" value="LEXA REPRESSOR-RELATED"/>
    <property type="match status" value="1"/>
</dbReference>
<dbReference type="GO" id="GO:0004252">
    <property type="term" value="F:serine-type endopeptidase activity"/>
    <property type="evidence" value="ECO:0007669"/>
    <property type="project" value="UniProtKB-EC"/>
</dbReference>
<organism evidence="2">
    <name type="scientific">bioreactor metagenome</name>
    <dbReference type="NCBI Taxonomy" id="1076179"/>
    <lineage>
        <taxon>unclassified sequences</taxon>
        <taxon>metagenomes</taxon>
        <taxon>ecological metagenomes</taxon>
    </lineage>
</organism>
<dbReference type="CDD" id="cd00093">
    <property type="entry name" value="HTH_XRE"/>
    <property type="match status" value="1"/>
</dbReference>
<dbReference type="Pfam" id="PF01381">
    <property type="entry name" value="HTH_3"/>
    <property type="match status" value="1"/>
</dbReference>
<dbReference type="EC" id="3.4.21.88" evidence="2"/>
<keyword evidence="2" id="KW-0378">Hydrolase</keyword>
<sequence length="216" mass="23727">MDIGERIKQRREYLEMSQEELALRVGYKSRSSINKIEKDGRGLPQKKIKAIADALSTTPVFLMGWGDSPAGIDEIDVTKIPGYIPMPIENKKIPIIGSVKCGPGGLAFEYIEGYVCVDEAISGEILAFSCKGDSMKDIGISDGDIAIVRKQCTVENGELAVVIINGNEGTLKRVRYHEGVIILEAANQAYPPRIFTGEDVNIIKIVGKVIELRKKF</sequence>
<feature type="domain" description="HTH cro/C1-type" evidence="1">
    <location>
        <begin position="7"/>
        <end position="62"/>
    </location>
</feature>
<dbReference type="EMBL" id="VSSQ01002849">
    <property type="protein sequence ID" value="MPM17717.1"/>
    <property type="molecule type" value="Genomic_DNA"/>
</dbReference>
<reference evidence="2" key="1">
    <citation type="submission" date="2019-08" db="EMBL/GenBank/DDBJ databases">
        <authorList>
            <person name="Kucharzyk K."/>
            <person name="Murdoch R.W."/>
            <person name="Higgins S."/>
            <person name="Loffler F."/>
        </authorList>
    </citation>
    <scope>NUCLEOTIDE SEQUENCE</scope>
</reference>
<dbReference type="Pfam" id="PF00717">
    <property type="entry name" value="Peptidase_S24"/>
    <property type="match status" value="1"/>
</dbReference>